<dbReference type="NCBIfam" id="TIGR00223">
    <property type="entry name" value="panD"/>
    <property type="match status" value="1"/>
</dbReference>
<comment type="pathway">
    <text evidence="9">Cofactor biosynthesis; (R)-pantothenate biosynthesis; beta-alanine from L-aspartate: step 1/1.</text>
</comment>
<comment type="similarity">
    <text evidence="9">Belongs to the PanD family.</text>
</comment>
<evidence type="ECO:0000256" key="5">
    <source>
        <dbReference type="ARBA" id="ARBA00023145"/>
    </source>
</evidence>
<name>A0ABS5C181_9BACT</name>
<comment type="subcellular location">
    <subcellularLocation>
        <location evidence="9">Cytoplasm</location>
    </subcellularLocation>
</comment>
<comment type="subunit">
    <text evidence="9">Heterooctamer of four alpha and four beta subunits.</text>
</comment>
<organism evidence="10 11">
    <name type="scientific">Gemmata palustris</name>
    <dbReference type="NCBI Taxonomy" id="2822762"/>
    <lineage>
        <taxon>Bacteria</taxon>
        <taxon>Pseudomonadati</taxon>
        <taxon>Planctomycetota</taxon>
        <taxon>Planctomycetia</taxon>
        <taxon>Gemmatales</taxon>
        <taxon>Gemmataceae</taxon>
        <taxon>Gemmata</taxon>
    </lineage>
</organism>
<dbReference type="GO" id="GO:0004068">
    <property type="term" value="F:aspartate 1-decarboxylase activity"/>
    <property type="evidence" value="ECO:0007669"/>
    <property type="project" value="UniProtKB-EC"/>
</dbReference>
<gene>
    <name evidence="9" type="primary">panD</name>
    <name evidence="10" type="ORF">J8F10_31240</name>
</gene>
<feature type="modified residue" description="Pyruvic acid (Ser)" evidence="9">
    <location>
        <position position="25"/>
    </location>
</feature>
<keyword evidence="5 9" id="KW-0865">Zymogen</keyword>
<evidence type="ECO:0000256" key="1">
    <source>
        <dbReference type="ARBA" id="ARBA00022490"/>
    </source>
</evidence>
<evidence type="ECO:0000256" key="3">
    <source>
        <dbReference type="ARBA" id="ARBA00022793"/>
    </source>
</evidence>
<keyword evidence="1 9" id="KW-0963">Cytoplasm</keyword>
<comment type="caution">
    <text evidence="9">Lacks conserved residue(s) required for the propagation of feature annotation.</text>
</comment>
<feature type="active site" description="Proton donor" evidence="9">
    <location>
        <position position="58"/>
    </location>
</feature>
<comment type="caution">
    <text evidence="10">The sequence shown here is derived from an EMBL/GenBank/DDBJ whole genome shotgun (WGS) entry which is preliminary data.</text>
</comment>
<dbReference type="PIRSF" id="PIRSF006246">
    <property type="entry name" value="Asp_decarbox"/>
    <property type="match status" value="1"/>
</dbReference>
<evidence type="ECO:0000256" key="7">
    <source>
        <dbReference type="ARBA" id="ARBA00023270"/>
    </source>
</evidence>
<feature type="binding site" evidence="9">
    <location>
        <position position="57"/>
    </location>
    <ligand>
        <name>substrate</name>
    </ligand>
</feature>
<evidence type="ECO:0000313" key="11">
    <source>
        <dbReference type="Proteomes" id="UP000676565"/>
    </source>
</evidence>
<evidence type="ECO:0000256" key="2">
    <source>
        <dbReference type="ARBA" id="ARBA00022655"/>
    </source>
</evidence>
<reference evidence="10 11" key="1">
    <citation type="submission" date="2021-04" db="EMBL/GenBank/DDBJ databases">
        <authorList>
            <person name="Ivanova A."/>
        </authorList>
    </citation>
    <scope>NUCLEOTIDE SEQUENCE [LARGE SCALE GENOMIC DNA]</scope>
    <source>
        <strain evidence="10 11">G18</strain>
    </source>
</reference>
<dbReference type="EMBL" id="JAGKQQ010000001">
    <property type="protein sequence ID" value="MBP3959744.1"/>
    <property type="molecule type" value="Genomic_DNA"/>
</dbReference>
<dbReference type="HAMAP" id="MF_00446">
    <property type="entry name" value="PanD"/>
    <property type="match status" value="1"/>
</dbReference>
<dbReference type="InterPro" id="IPR009010">
    <property type="entry name" value="Asp_de-COase-like_dom_sf"/>
</dbReference>
<dbReference type="SUPFAM" id="SSF50692">
    <property type="entry name" value="ADC-like"/>
    <property type="match status" value="1"/>
</dbReference>
<keyword evidence="11" id="KW-1185">Reference proteome</keyword>
<dbReference type="CDD" id="cd06919">
    <property type="entry name" value="Asp_decarbox"/>
    <property type="match status" value="1"/>
</dbReference>
<feature type="chain" id="PRO_5044927684" description="Aspartate 1-decarboxylase beta chain" evidence="9">
    <location>
        <begin position="1"/>
        <end position="24"/>
    </location>
</feature>
<dbReference type="PANTHER" id="PTHR21012">
    <property type="entry name" value="ASPARTATE 1-DECARBOXYLASE"/>
    <property type="match status" value="1"/>
</dbReference>
<keyword evidence="2 9" id="KW-0566">Pantothenate biosynthesis</keyword>
<dbReference type="RefSeq" id="WP_210660502.1">
    <property type="nucleotide sequence ID" value="NZ_JAGKQQ010000001.1"/>
</dbReference>
<sequence>MRRFMMKSKLHRATVTETNVEYEGSLTIDTNLLEAADILPHEQIHVWDVTNGTRLVTYALEGPRGSGVICVNGAGAHLIRTGDVVIIATFAEYEDADARGHQPRVVFIDRGNTIKGTVS</sequence>
<dbReference type="Gene3D" id="2.40.40.20">
    <property type="match status" value="1"/>
</dbReference>
<evidence type="ECO:0000256" key="8">
    <source>
        <dbReference type="ARBA" id="ARBA00023317"/>
    </source>
</evidence>
<keyword evidence="6 9" id="KW-0456">Lyase</keyword>
<evidence type="ECO:0000256" key="9">
    <source>
        <dbReference type="HAMAP-Rule" id="MF_00446"/>
    </source>
</evidence>
<evidence type="ECO:0000256" key="6">
    <source>
        <dbReference type="ARBA" id="ARBA00023239"/>
    </source>
</evidence>
<evidence type="ECO:0000256" key="4">
    <source>
        <dbReference type="ARBA" id="ARBA00022813"/>
    </source>
</evidence>
<feature type="chain" id="PRO_5044927683" description="Aspartate 1-decarboxylase alpha chain" evidence="9">
    <location>
        <begin position="25"/>
        <end position="119"/>
    </location>
</feature>
<feature type="active site" description="Schiff-base intermediate with substrate; via pyruvic acid" evidence="9">
    <location>
        <position position="25"/>
    </location>
</feature>
<dbReference type="EC" id="4.1.1.11" evidence="9"/>
<comment type="catalytic activity">
    <reaction evidence="9">
        <text>L-aspartate + H(+) = beta-alanine + CO2</text>
        <dbReference type="Rhea" id="RHEA:19497"/>
        <dbReference type="ChEBI" id="CHEBI:15378"/>
        <dbReference type="ChEBI" id="CHEBI:16526"/>
        <dbReference type="ChEBI" id="CHEBI:29991"/>
        <dbReference type="ChEBI" id="CHEBI:57966"/>
        <dbReference type="EC" id="4.1.1.11"/>
    </reaction>
</comment>
<comment type="PTM">
    <text evidence="9">Is synthesized initially as an inactive proenzyme, which is activated by self-cleavage at a specific serine bond to produce a beta-subunit with a hydroxyl group at its C-terminus and an alpha-subunit with a pyruvoyl group at its N-terminus.</text>
</comment>
<dbReference type="InterPro" id="IPR003190">
    <property type="entry name" value="Asp_decarbox"/>
</dbReference>
<keyword evidence="3 9" id="KW-0210">Decarboxylase</keyword>
<accession>A0ABS5C181</accession>
<dbReference type="Proteomes" id="UP000676565">
    <property type="component" value="Unassembled WGS sequence"/>
</dbReference>
<evidence type="ECO:0000313" key="10">
    <source>
        <dbReference type="EMBL" id="MBP3959744.1"/>
    </source>
</evidence>
<comment type="cofactor">
    <cofactor evidence="9">
        <name>pyruvate</name>
        <dbReference type="ChEBI" id="CHEBI:15361"/>
    </cofactor>
    <text evidence="9">Binds 1 pyruvoyl group covalently per subunit.</text>
</comment>
<keyword evidence="4 9" id="KW-0068">Autocatalytic cleavage</keyword>
<keyword evidence="8 9" id="KW-0670">Pyruvate</keyword>
<keyword evidence="7 9" id="KW-0704">Schiff base</keyword>
<dbReference type="PANTHER" id="PTHR21012:SF0">
    <property type="entry name" value="ASPARTATE 1-DECARBOXYLASE"/>
    <property type="match status" value="1"/>
</dbReference>
<proteinExistence type="inferred from homology"/>
<dbReference type="Pfam" id="PF02261">
    <property type="entry name" value="Asp_decarbox"/>
    <property type="match status" value="1"/>
</dbReference>
<protein>
    <recommendedName>
        <fullName evidence="9">Aspartate 1-decarboxylase</fullName>
        <ecNumber evidence="9">4.1.1.11</ecNumber>
    </recommendedName>
    <alternativeName>
        <fullName evidence="9">Aspartate alpha-decarboxylase</fullName>
    </alternativeName>
    <component>
        <recommendedName>
            <fullName evidence="9">Aspartate 1-decarboxylase beta chain</fullName>
        </recommendedName>
    </component>
    <component>
        <recommendedName>
            <fullName evidence="9">Aspartate 1-decarboxylase alpha chain</fullName>
        </recommendedName>
    </component>
</protein>
<comment type="function">
    <text evidence="9">Catalyzes the pyruvoyl-dependent decarboxylation of aspartate to produce beta-alanine.</text>
</comment>